<dbReference type="InterPro" id="IPR000182">
    <property type="entry name" value="GNAT_dom"/>
</dbReference>
<reference evidence="16" key="2">
    <citation type="submission" date="2025-09" db="UniProtKB">
        <authorList>
            <consortium name="Ensembl"/>
        </authorList>
    </citation>
    <scope>IDENTIFICATION</scope>
</reference>
<evidence type="ECO:0000256" key="2">
    <source>
        <dbReference type="ARBA" id="ARBA00022552"/>
    </source>
</evidence>
<dbReference type="FunFam" id="3.40.50.300:FF:002218">
    <property type="entry name" value="tRNA(Met) cytidine acetyltransferase TmcA"/>
    <property type="match status" value="1"/>
</dbReference>
<feature type="binding site" evidence="13">
    <location>
        <begin position="631"/>
        <end position="633"/>
    </location>
    <ligand>
        <name>acetyl-CoA</name>
        <dbReference type="ChEBI" id="CHEBI:57288"/>
    </ligand>
</feature>
<comment type="subcellular location">
    <subcellularLocation>
        <location evidence="1 13">Nucleus</location>
        <location evidence="1 13">Nucleolus</location>
    </subcellularLocation>
</comment>
<comment type="catalytic activity">
    <reaction evidence="13">
        <text>a cytidine in tRNA + acetyl-CoA + ATP + H2O = an N(4)-acetylcytidine in tRNA + ADP + phosphate + CoA + H(+)</text>
        <dbReference type="Rhea" id="RHEA:53876"/>
        <dbReference type="Rhea" id="RHEA-COMP:13670"/>
        <dbReference type="Rhea" id="RHEA-COMP:13671"/>
        <dbReference type="ChEBI" id="CHEBI:15377"/>
        <dbReference type="ChEBI" id="CHEBI:15378"/>
        <dbReference type="ChEBI" id="CHEBI:30616"/>
        <dbReference type="ChEBI" id="CHEBI:43474"/>
        <dbReference type="ChEBI" id="CHEBI:57287"/>
        <dbReference type="ChEBI" id="CHEBI:57288"/>
        <dbReference type="ChEBI" id="CHEBI:74900"/>
        <dbReference type="ChEBI" id="CHEBI:82748"/>
        <dbReference type="ChEBI" id="CHEBI:456216"/>
    </reaction>
</comment>
<evidence type="ECO:0000256" key="1">
    <source>
        <dbReference type="ARBA" id="ARBA00004604"/>
    </source>
</evidence>
<gene>
    <name evidence="13 16" type="primary">NAT10</name>
</gene>
<feature type="domain" description="N-acetyltransferase" evidence="15">
    <location>
        <begin position="560"/>
        <end position="755"/>
    </location>
</feature>
<keyword evidence="9 13" id="KW-0539">Nucleus</keyword>
<dbReference type="Pfam" id="PF13718">
    <property type="entry name" value="GNAT_acetyltr_2"/>
    <property type="match status" value="1"/>
</dbReference>
<feature type="compositionally biased region" description="Basic and acidic residues" evidence="14">
    <location>
        <begin position="991"/>
        <end position="1002"/>
    </location>
</feature>
<dbReference type="GO" id="GO:1990883">
    <property type="term" value="F:18S rRNA cytidine N-acetyltransferase activity"/>
    <property type="evidence" value="ECO:0007669"/>
    <property type="project" value="TreeGrafter"/>
</dbReference>
<proteinExistence type="inferred from homology"/>
<keyword evidence="3" id="KW-0597">Phosphoprotein</keyword>
<feature type="binding site" evidence="13">
    <location>
        <begin position="638"/>
        <end position="644"/>
    </location>
    <ligand>
        <name>acetyl-CoA</name>
        <dbReference type="ChEBI" id="CHEBI:57288"/>
    </ligand>
</feature>
<evidence type="ECO:0000313" key="16">
    <source>
        <dbReference type="Ensembl" id="ENSOTSP00005048300.2"/>
    </source>
</evidence>
<comment type="subunit">
    <text evidence="13">Interacts with THUMPD1.</text>
</comment>
<evidence type="ECO:0000256" key="4">
    <source>
        <dbReference type="ARBA" id="ARBA00022679"/>
    </source>
</evidence>
<dbReference type="Proteomes" id="UP000694402">
    <property type="component" value="Unassembled WGS sequence"/>
</dbReference>
<evidence type="ECO:0000259" key="15">
    <source>
        <dbReference type="PROSITE" id="PS51186"/>
    </source>
</evidence>
<dbReference type="FunFam" id="3.40.50.11040:FF:000006">
    <property type="entry name" value="RNA cytidine acetyltransferase"/>
    <property type="match status" value="1"/>
</dbReference>
<keyword evidence="5 13" id="KW-0819">tRNA processing</keyword>
<accession>A0A8C8GF43</accession>
<keyword evidence="4 13" id="KW-0808">Transferase</keyword>
<evidence type="ECO:0000313" key="17">
    <source>
        <dbReference type="Proteomes" id="UP000694402"/>
    </source>
</evidence>
<evidence type="ECO:0000256" key="14">
    <source>
        <dbReference type="SAM" id="MobiDB-lite"/>
    </source>
</evidence>
<comment type="catalytic activity">
    <reaction evidence="13">
        <text>a cytidine in 18S rRNA + acetyl-CoA + ATP + H2O = an N(4)-acetylcytidine in 18S rRNA + ADP + phosphate + CoA + H(+)</text>
        <dbReference type="Rhea" id="RHEA:51424"/>
        <dbReference type="Rhea" id="RHEA-COMP:13575"/>
        <dbReference type="Rhea" id="RHEA-COMP:13576"/>
        <dbReference type="ChEBI" id="CHEBI:15377"/>
        <dbReference type="ChEBI" id="CHEBI:15378"/>
        <dbReference type="ChEBI" id="CHEBI:30616"/>
        <dbReference type="ChEBI" id="CHEBI:43474"/>
        <dbReference type="ChEBI" id="CHEBI:57287"/>
        <dbReference type="ChEBI" id="CHEBI:57288"/>
        <dbReference type="ChEBI" id="CHEBI:74900"/>
        <dbReference type="ChEBI" id="CHEBI:82748"/>
        <dbReference type="ChEBI" id="CHEBI:456216"/>
    </reaction>
</comment>
<evidence type="ECO:0000256" key="12">
    <source>
        <dbReference type="ARBA" id="ARBA00068357"/>
    </source>
</evidence>
<keyword evidence="2 13" id="KW-0698">rRNA processing</keyword>
<evidence type="ECO:0000256" key="7">
    <source>
        <dbReference type="ARBA" id="ARBA00022840"/>
    </source>
</evidence>
<evidence type="ECO:0000256" key="8">
    <source>
        <dbReference type="ARBA" id="ARBA00022990"/>
    </source>
</evidence>
<comment type="similarity">
    <text evidence="13">Belongs to the RNA cytidine acetyltransferase family. NAT10 subfamily.</text>
</comment>
<dbReference type="Pfam" id="PF08351">
    <property type="entry name" value="TmcA_N"/>
    <property type="match status" value="1"/>
</dbReference>
<dbReference type="GO" id="GO:0005730">
    <property type="term" value="C:nucleolus"/>
    <property type="evidence" value="ECO:0007669"/>
    <property type="project" value="UniProtKB-SubCell"/>
</dbReference>
<keyword evidence="7 13" id="KW-0067">ATP-binding</keyword>
<dbReference type="PROSITE" id="PS51186">
    <property type="entry name" value="GNAT"/>
    <property type="match status" value="1"/>
</dbReference>
<dbReference type="GO" id="GO:0030686">
    <property type="term" value="C:90S preribosome"/>
    <property type="evidence" value="ECO:0007669"/>
    <property type="project" value="TreeGrafter"/>
</dbReference>
<evidence type="ECO:0000256" key="5">
    <source>
        <dbReference type="ARBA" id="ARBA00022694"/>
    </source>
</evidence>
<dbReference type="CDD" id="cd04301">
    <property type="entry name" value="NAT_SF"/>
    <property type="match status" value="1"/>
</dbReference>
<dbReference type="GeneTree" id="ENSGT00390000009140"/>
<feature type="binding site" evidence="13">
    <location>
        <position position="472"/>
    </location>
    <ligand>
        <name>ATP</name>
        <dbReference type="ChEBI" id="CHEBI:30616"/>
    </ligand>
</feature>
<dbReference type="InterPro" id="IPR007807">
    <property type="entry name" value="TcmA/NAT10_helicase"/>
</dbReference>
<dbReference type="PANTHER" id="PTHR10925">
    <property type="entry name" value="N-ACETYLTRANSFERASE 10"/>
    <property type="match status" value="1"/>
</dbReference>
<dbReference type="GO" id="GO:0051391">
    <property type="term" value="P:tRNA acetylation"/>
    <property type="evidence" value="ECO:0007669"/>
    <property type="project" value="UniProtKB-UniRule"/>
</dbReference>
<dbReference type="FunFam" id="3.40.630.30:FF:000019">
    <property type="entry name" value="RNA cytidine acetyltransferase"/>
    <property type="match status" value="1"/>
</dbReference>
<keyword evidence="10 13" id="KW-0012">Acyltransferase</keyword>
<evidence type="ECO:0000256" key="3">
    <source>
        <dbReference type="ARBA" id="ARBA00022553"/>
    </source>
</evidence>
<keyword evidence="6 13" id="KW-0547">Nucleotide-binding</keyword>
<dbReference type="InterPro" id="IPR033688">
    <property type="entry name" value="NAT10"/>
</dbReference>
<dbReference type="Gene3D" id="3.40.50.11040">
    <property type="match status" value="1"/>
</dbReference>
<comment type="function">
    <text evidence="13">RNA cytidine acetyltransferase with specificity toward both 18S rRNA and tRNAs. Catalyzes the formation of N(4)-acetylcytidine (ac4C) in 18S rRNA. Required for early nucleolar cleavages of precursor rRNA at sites A0, A1 and A2 during 18S rRNA synthesis. Catalyzes the formation of ac4C in serine and leucine tRNAs. Requires the tRNA-binding adapter protein THUMPD1 for full tRNA acetyltransferase activity but not for 18S rRNA acetylation.</text>
</comment>
<dbReference type="InterPro" id="IPR013562">
    <property type="entry name" value="TmcA/NAT10_N"/>
</dbReference>
<dbReference type="Gene3D" id="3.40.50.300">
    <property type="entry name" value="P-loop containing nucleotide triphosphate hydrolases"/>
    <property type="match status" value="1"/>
</dbReference>
<dbReference type="GO" id="GO:0005524">
    <property type="term" value="F:ATP binding"/>
    <property type="evidence" value="ECO:0007669"/>
    <property type="project" value="UniProtKB-UniRule"/>
</dbReference>
<dbReference type="InterPro" id="IPR027417">
    <property type="entry name" value="P-loop_NTPase"/>
</dbReference>
<feature type="region of interest" description="Disordered" evidence="14">
    <location>
        <begin position="986"/>
        <end position="1024"/>
    </location>
</feature>
<dbReference type="InterPro" id="IPR032672">
    <property type="entry name" value="TmcA/NAT10/Kre33"/>
</dbReference>
<feature type="compositionally biased region" description="Basic and acidic residues" evidence="14">
    <location>
        <begin position="1012"/>
        <end position="1024"/>
    </location>
</feature>
<dbReference type="EC" id="2.3.1.-" evidence="13"/>
<dbReference type="InterPro" id="IPR027992">
    <property type="entry name" value="tRNA_bind_dom"/>
</dbReference>
<organism evidence="16 17">
    <name type="scientific">Oncorhynchus tshawytscha</name>
    <name type="common">Chinook salmon</name>
    <name type="synonym">Salmo tshawytscha</name>
    <dbReference type="NCBI Taxonomy" id="74940"/>
    <lineage>
        <taxon>Eukaryota</taxon>
        <taxon>Metazoa</taxon>
        <taxon>Chordata</taxon>
        <taxon>Craniata</taxon>
        <taxon>Vertebrata</taxon>
        <taxon>Euteleostomi</taxon>
        <taxon>Actinopterygii</taxon>
        <taxon>Neopterygii</taxon>
        <taxon>Teleostei</taxon>
        <taxon>Protacanthopterygii</taxon>
        <taxon>Salmoniformes</taxon>
        <taxon>Salmonidae</taxon>
        <taxon>Salmoninae</taxon>
        <taxon>Oncorhynchus</taxon>
    </lineage>
</organism>
<protein>
    <recommendedName>
        <fullName evidence="12 13">RNA cytidine acetyltransferase</fullName>
        <ecNumber evidence="13">2.3.1.-</ecNumber>
    </recommendedName>
    <alternativeName>
        <fullName evidence="13">18S rRNA cytosine acetyltransferase</fullName>
    </alternativeName>
</protein>
<evidence type="ECO:0000256" key="11">
    <source>
        <dbReference type="ARBA" id="ARBA00065380"/>
    </source>
</evidence>
<evidence type="ECO:0000256" key="6">
    <source>
        <dbReference type="ARBA" id="ARBA00022741"/>
    </source>
</evidence>
<dbReference type="HAMAP" id="MF_03211">
    <property type="entry name" value="RNA_acetyltr_Nat10"/>
    <property type="match status" value="1"/>
</dbReference>
<dbReference type="Gene3D" id="3.40.630.30">
    <property type="match status" value="1"/>
</dbReference>
<comment type="subunit">
    <text evidence="11">Part of the small subunit (SSU) processome, composed of more than 70 proteins and the RNA chaperone small nucleolar RNA (snoRNA) U3. Interacts with THUMPD1. Interacts with SUN1 (via N-terminus). Interacts with TERT.</text>
</comment>
<evidence type="ECO:0000256" key="9">
    <source>
        <dbReference type="ARBA" id="ARBA00023242"/>
    </source>
</evidence>
<evidence type="ECO:0000256" key="10">
    <source>
        <dbReference type="ARBA" id="ARBA00023315"/>
    </source>
</evidence>
<feature type="binding site" evidence="13">
    <location>
        <position position="727"/>
    </location>
    <ligand>
        <name>acetyl-CoA</name>
        <dbReference type="ChEBI" id="CHEBI:57288"/>
    </ligand>
</feature>
<keyword evidence="8" id="KW-0007">Acetylation</keyword>
<dbReference type="PANTHER" id="PTHR10925:SF5">
    <property type="entry name" value="RNA CYTIDINE ACETYLTRANSFERASE"/>
    <property type="match status" value="1"/>
</dbReference>
<name>A0A8C8GF43_ONCTS</name>
<dbReference type="Pfam" id="PF05127">
    <property type="entry name" value="NAT10_TcmA_helicase"/>
    <property type="match status" value="1"/>
</dbReference>
<keyword evidence="17" id="KW-1185">Reference proteome</keyword>
<dbReference type="Pfam" id="PF13725">
    <property type="entry name" value="tRNA_bind_2"/>
    <property type="match status" value="1"/>
</dbReference>
<dbReference type="AlphaFoldDB" id="A0A8C8GF43"/>
<dbReference type="GO" id="GO:1904812">
    <property type="term" value="P:rRNA acetylation involved in maturation of SSU-rRNA"/>
    <property type="evidence" value="ECO:0007669"/>
    <property type="project" value="InterPro"/>
</dbReference>
<reference evidence="16" key="1">
    <citation type="submission" date="2025-08" db="UniProtKB">
        <authorList>
            <consortium name="Ensembl"/>
        </authorList>
    </citation>
    <scope>IDENTIFICATION</scope>
</reference>
<dbReference type="GO" id="GO:0000049">
    <property type="term" value="F:tRNA binding"/>
    <property type="evidence" value="ECO:0007669"/>
    <property type="project" value="TreeGrafter"/>
</dbReference>
<sequence>MATFRKKIDNRIRVQIDNGVSEQHRTMFVVVGDHGRDQVVILHHMLSKAAVRARPSVLWCYKKELGFSSNRKKRMRQLQKKIKTGTLNIKQDDPFELFVAATNIRYCYYNETHKILGNTYGMCVLQDFEALTPNLLARTVETVEGGGIVVILLRTVNSLKQLYTMTMDVHSRYRTEAHQDVVGRFNERFILSLSSCKTCVVIDDQLNVLPISSHIANIKPVPPKTQEDSLSPREQELIELKESLQDTQPVGVLVDSCKTMDQAKAVLKFIEAISEKTLRSTVALTAARGRGKSAALGLAVAGAVAFGYSNIFITSPSPDNLHTLFEFIFKGFDALQYQEHLDYEIIQSLNPEFSKAVVRVNIFKEHRQTIQYIHPADSVKLGQAELLVIDEAAAIPLPLVKKLLGPYLVFMASTINGYEGTGRSLSLKLIQQLRQQSSESQQSLSAENRSTNTARLNAARSLQEVSLHESIRYAMGDPVEKWLNELLCLDCLNIPRVISGCPLPQTCDLYYVNRDTLFCYHKASEAFLQRLMALYVASHYKNSPNDLQMLSDAPAHHLFCLLPPVPPTQNSLPEVLAVIQVCLEGEISRQSILNSLSRGKKASGDLIPWTVSEQFQDPEFGSLSGGRVVRIAVNPDYQGMGYGSRALQQLQLYYEGQFPYMDENAQTANSQITSVTSEAVSLLEEVLHPRKDLPPLLLKLSERRAERLEYLGVSYGLTPPLLKFWKKAGFVPVYLRQTPNDLTGEHSLVMLKELNTVEAPEQGQWLSAFWKDFRRRFLSLLSYQFSSFSPSMALNILQNKSTTKTDASSALSSSELSGQFSPYDLKRLEMYSRNMVDYHLIMDLIPAVARMFFLKQLGDVTLSAAQCALLLGVGLQHKSVDQLEKEIDLPSSQLMGLFNRLIRKVVQFFNRIQEKAIEAEMVVSKDISMEPTVKTLNDDLDEAAKEFQEKHKQDMEKVKEMDLQQYLIRGDDEEWDQVLKKAGQTAVVKSLPDKNEGGDTRHGKLKKTKKGGGKEKKKFEKRPL</sequence>
<evidence type="ECO:0000256" key="13">
    <source>
        <dbReference type="HAMAP-Rule" id="MF_03211"/>
    </source>
</evidence>
<feature type="binding site" evidence="13">
    <location>
        <begin position="289"/>
        <end position="298"/>
    </location>
    <ligand>
        <name>ATP</name>
        <dbReference type="ChEBI" id="CHEBI:30616"/>
    </ligand>
</feature>
<dbReference type="Ensembl" id="ENSOTST00005052511.2">
    <property type="protein sequence ID" value="ENSOTSP00005048300.2"/>
    <property type="gene ID" value="ENSOTSG00005023195.2"/>
</dbReference>